<protein>
    <submittedName>
        <fullName evidence="3">Putative membrane protein</fullName>
    </submittedName>
</protein>
<dbReference type="InterPro" id="IPR018649">
    <property type="entry name" value="SHOCT"/>
</dbReference>
<keyword evidence="1" id="KW-0812">Transmembrane</keyword>
<dbReference type="Proteomes" id="UP000192917">
    <property type="component" value="Unassembled WGS sequence"/>
</dbReference>
<accession>A0A1Y6BYH3</accession>
<gene>
    <name evidence="3" type="ORF">SAMN05428998_10986</name>
</gene>
<name>A0A1Y6BYH3_9PROT</name>
<proteinExistence type="predicted"/>
<keyword evidence="1" id="KW-1133">Transmembrane helix</keyword>
<sequence>MMFGGLAMILFWGALIVLVVLLVRRFGARTTRGDAASPPSASTPLDILNERFARGEIDKEEFEERKKLLSK</sequence>
<feature type="transmembrane region" description="Helical" evidence="1">
    <location>
        <begin position="6"/>
        <end position="23"/>
    </location>
</feature>
<keyword evidence="4" id="KW-1185">Reference proteome</keyword>
<dbReference type="STRING" id="560819.SAMN05428998_10986"/>
<dbReference type="AlphaFoldDB" id="A0A1Y6BYH3"/>
<dbReference type="RefSeq" id="WP_085123147.1">
    <property type="nucleotide sequence ID" value="NZ_FWZX01000009.1"/>
</dbReference>
<dbReference type="Pfam" id="PF09851">
    <property type="entry name" value="SHOCT"/>
    <property type="match status" value="1"/>
</dbReference>
<organism evidence="3 4">
    <name type="scientific">Tistlia consotensis USBA 355</name>
    <dbReference type="NCBI Taxonomy" id="560819"/>
    <lineage>
        <taxon>Bacteria</taxon>
        <taxon>Pseudomonadati</taxon>
        <taxon>Pseudomonadota</taxon>
        <taxon>Alphaproteobacteria</taxon>
        <taxon>Rhodospirillales</taxon>
        <taxon>Rhodovibrionaceae</taxon>
        <taxon>Tistlia</taxon>
    </lineage>
</organism>
<reference evidence="3 4" key="1">
    <citation type="submission" date="2017-04" db="EMBL/GenBank/DDBJ databases">
        <authorList>
            <person name="Afonso C.L."/>
            <person name="Miller P.J."/>
            <person name="Scott M.A."/>
            <person name="Spackman E."/>
            <person name="Goraichik I."/>
            <person name="Dimitrov K.M."/>
            <person name="Suarez D.L."/>
            <person name="Swayne D.E."/>
        </authorList>
    </citation>
    <scope>NUCLEOTIDE SEQUENCE [LARGE SCALE GENOMIC DNA]</scope>
    <source>
        <strain evidence="3 4">USBA 355</strain>
    </source>
</reference>
<feature type="domain" description="SHOCT" evidence="2">
    <location>
        <begin position="43"/>
        <end position="69"/>
    </location>
</feature>
<evidence type="ECO:0000313" key="4">
    <source>
        <dbReference type="Proteomes" id="UP000192917"/>
    </source>
</evidence>
<evidence type="ECO:0000259" key="2">
    <source>
        <dbReference type="Pfam" id="PF09851"/>
    </source>
</evidence>
<dbReference type="EMBL" id="FWZX01000009">
    <property type="protein sequence ID" value="SMF27393.1"/>
    <property type="molecule type" value="Genomic_DNA"/>
</dbReference>
<keyword evidence="1" id="KW-0472">Membrane</keyword>
<evidence type="ECO:0000313" key="3">
    <source>
        <dbReference type="EMBL" id="SMF27393.1"/>
    </source>
</evidence>
<evidence type="ECO:0000256" key="1">
    <source>
        <dbReference type="SAM" id="Phobius"/>
    </source>
</evidence>